<organism evidence="2 3">
    <name type="scientific">Holdemanella porci</name>
    <dbReference type="NCBI Taxonomy" id="2652276"/>
    <lineage>
        <taxon>Bacteria</taxon>
        <taxon>Bacillati</taxon>
        <taxon>Bacillota</taxon>
        <taxon>Erysipelotrichia</taxon>
        <taxon>Erysipelotrichales</taxon>
        <taxon>Erysipelotrichaceae</taxon>
        <taxon>Holdemanella</taxon>
    </lineage>
</organism>
<accession>A0A6N7VHI1</accession>
<dbReference type="AlphaFoldDB" id="A0A6N7VHI1"/>
<dbReference type="RefSeq" id="WP_154556130.1">
    <property type="nucleotide sequence ID" value="NZ_JBQKDG010000037.1"/>
</dbReference>
<sequence length="542" mass="62616">MKSKQMFILPMIIVAFLFLLALAANSLHPTQYIKCNTNKLTVEKAHLEDGEAVIEKIKIPKGTKVKVHQKQEHSSIIIYNHDKLKVKNSNLANSFDEATHLDYVYCRRLVNLREEKGGKLSKVIVKKGEKVRVESIDQKDWDKDTGQMRWYKVKKQNKTYYLSGAYVESSRKLALKKYDQAISYSTYWDDYYKDGYSKDAYASQIDYKPIKKEIYKENSMPKHVKSVHVSMDNFINNQKYIEKLKNINTIIVETKNDEGSVLYASDVCKDYLSDPSQATNNTMISKKDLTKIIKEYKKKGFYCVSRIVTFKDAVFAMENPKESLTDHNGNLVVYNDQYWPSAYSRKAWMYNVELAKECADLGFNEIQFDYVRFPDGTASAHSKLNFHNTYKESKVAAIQGFLQYAKEELSPKHVYVAADMFAWPIVACDDQDIGQFLPAIANVVDIICPMPYLDHFSNGSFNIDDPVEKPYDTLYAFTKISDEQLKSIKYPAKYRTWIQGYNIDADGVKQEIKALKDTNYPDYMVWLASGNKKDIDRIKSGF</sequence>
<dbReference type="EMBL" id="VUMR01000030">
    <property type="protein sequence ID" value="MSS56518.1"/>
    <property type="molecule type" value="Genomic_DNA"/>
</dbReference>
<dbReference type="GeneID" id="93158910"/>
<feature type="domain" description="DUF4015" evidence="1">
    <location>
        <begin position="236"/>
        <end position="529"/>
    </location>
</feature>
<gene>
    <name evidence="2" type="ORF">FYJ55_06350</name>
</gene>
<evidence type="ECO:0000313" key="2">
    <source>
        <dbReference type="EMBL" id="MSS56518.1"/>
    </source>
</evidence>
<proteinExistence type="predicted"/>
<protein>
    <recommendedName>
        <fullName evidence="1">DUF4015 domain-containing protein</fullName>
    </recommendedName>
</protein>
<reference evidence="2 3" key="1">
    <citation type="submission" date="2019-08" db="EMBL/GenBank/DDBJ databases">
        <title>In-depth cultivation of the pig gut microbiome towards novel bacterial diversity and tailored functional studies.</title>
        <authorList>
            <person name="Wylensek D."/>
            <person name="Hitch T.C.A."/>
            <person name="Clavel T."/>
        </authorList>
    </citation>
    <scope>NUCLEOTIDE SEQUENCE [LARGE SCALE GENOMIC DNA]</scope>
    <source>
        <strain evidence="2 3">LKV-472-APC-3</strain>
    </source>
</reference>
<dbReference type="Pfam" id="PF13200">
    <property type="entry name" value="DUF4015"/>
    <property type="match status" value="1"/>
</dbReference>
<comment type="caution">
    <text evidence="2">The sequence shown here is derived from an EMBL/GenBank/DDBJ whole genome shotgun (WGS) entry which is preliminary data.</text>
</comment>
<evidence type="ECO:0000259" key="1">
    <source>
        <dbReference type="Pfam" id="PF13200"/>
    </source>
</evidence>
<evidence type="ECO:0000313" key="3">
    <source>
        <dbReference type="Proteomes" id="UP000434241"/>
    </source>
</evidence>
<name>A0A6N7VHI1_9FIRM</name>
<dbReference type="Proteomes" id="UP000434241">
    <property type="component" value="Unassembled WGS sequence"/>
</dbReference>
<keyword evidence="3" id="KW-1185">Reference proteome</keyword>
<dbReference type="InterPro" id="IPR025275">
    <property type="entry name" value="DUF4015"/>
</dbReference>